<gene>
    <name evidence="1" type="ORF">CQW29_18395</name>
</gene>
<sequence length="136" mass="14930">MSRPDITGLLESRLGEWAEQQGLPVAWDNIPFDPPGGIYLTSHDMPATPYAIDLSLQSKVYIGVYQVNVVIPAAQGREKGRNIASQIEELFENGTELPGEGFICYIDGEPAQYAGVATETTYTLPVSLNYRVDITH</sequence>
<dbReference type="Pfam" id="PF13554">
    <property type="entry name" value="Phage_tail_terminator_5"/>
    <property type="match status" value="1"/>
</dbReference>
<evidence type="ECO:0000313" key="2">
    <source>
        <dbReference type="Proteomes" id="UP000239181"/>
    </source>
</evidence>
<proteinExistence type="predicted"/>
<reference evidence="1 2" key="1">
    <citation type="submission" date="2017-10" db="EMBL/GenBank/DDBJ databases">
        <title>Draft genome of two endophytic bacteria isolated from 'guarana' Paullinia cupana (Mart.) Ducke.</title>
        <authorList>
            <person name="Siqueira K.A."/>
            <person name="Liotti R.G."/>
            <person name="Mendes T.A."/>
            <person name="Soares M.A."/>
        </authorList>
    </citation>
    <scope>NUCLEOTIDE SEQUENCE [LARGE SCALE GENOMIC DNA]</scope>
    <source>
        <strain evidence="1 2">342</strain>
    </source>
</reference>
<evidence type="ECO:0008006" key="3">
    <source>
        <dbReference type="Google" id="ProtNLM"/>
    </source>
</evidence>
<dbReference type="AlphaFoldDB" id="A0A2S9I873"/>
<keyword evidence="2" id="KW-1185">Reference proteome</keyword>
<dbReference type="Proteomes" id="UP000239181">
    <property type="component" value="Unassembled WGS sequence"/>
</dbReference>
<name>A0A2S9I873_9GAMM</name>
<evidence type="ECO:0000313" key="1">
    <source>
        <dbReference type="EMBL" id="PRD13976.1"/>
    </source>
</evidence>
<organism evidence="1 2">
    <name type="scientific">Pantoea coffeiphila</name>
    <dbReference type="NCBI Taxonomy" id="1465635"/>
    <lineage>
        <taxon>Bacteria</taxon>
        <taxon>Pseudomonadati</taxon>
        <taxon>Pseudomonadota</taxon>
        <taxon>Gammaproteobacteria</taxon>
        <taxon>Enterobacterales</taxon>
        <taxon>Erwiniaceae</taxon>
        <taxon>Pantoea</taxon>
    </lineage>
</organism>
<dbReference type="InterPro" id="IPR025395">
    <property type="entry name" value="Phage_tail_terminator-like"/>
</dbReference>
<dbReference type="EMBL" id="PDET01000014">
    <property type="protein sequence ID" value="PRD13976.1"/>
    <property type="molecule type" value="Genomic_DNA"/>
</dbReference>
<dbReference type="Gene3D" id="3.30.2000.20">
    <property type="match status" value="1"/>
</dbReference>
<dbReference type="RefSeq" id="WP_105594195.1">
    <property type="nucleotide sequence ID" value="NZ_PDET01000014.1"/>
</dbReference>
<dbReference type="OrthoDB" id="6049303at2"/>
<comment type="caution">
    <text evidence="1">The sequence shown here is derived from an EMBL/GenBank/DDBJ whole genome shotgun (WGS) entry which is preliminary data.</text>
</comment>
<protein>
    <recommendedName>
        <fullName evidence="3">Phage tail protein</fullName>
    </recommendedName>
</protein>
<accession>A0A2S9I873</accession>